<keyword evidence="3" id="KW-0677">Repeat</keyword>
<accession>A0A1D9PUM1</accession>
<sequence length="1854" mass="205724">MASSTEARELELVGKVEMRIALAKDDKLEAMLKTYLAPLLLKLGSEHLAVRNKVISTCQHIKIRLAGNKGIVLPVAALLKQYKEHPQSSMLRHFDLMFIQQSVGKLSSKEQMDLIPTLIHGLAQDSEKPTCATIFNLFLRLLPQLKVPSRGSKEDTELRHQLGLDEHQEDSKFIASWFGKLVLLSIVRGASPGVTSPGLTVKEYEFLTLNGKQEAWDPSSDEGLNLTQTKITVLNFLASSAFTDEERFLPALFASANTNSRISSIGDDLVKRSSVSLEDTEMVRDLLGIYFLLGPALKTRVLVLLTKSAISTTFPIDIVRIVQDGIQPHDNTNLPAPGLETIKFRNALFNYMNWVSRMGSVHDLSQVAPQLVGFLRTYIEDQGWPVPHERSSDAASLRALAYETLGSLAKTTPSIVVEENLSLIRWLFRSLTEEGSSDDIFVSIEGALASLLSAFKSPLSSNLRDELRLLLLKYMTLKEEGEIVRSARFATVRWANRCLEYSDIVARWIGILALSARTDERSDVVEEGAKGLDPYWYRLLNSTGASVECPLPEWSEMIKVFFGTQALVENSNIANAMKTGMEVDSVSVFGNFSGTRINAFPAAINYSRRILLLRALEKTDTPLGIDADWERQLDVLFRSDKGSRKAMKDHIMTVDQDVLHTYLSAAFEGMLRNDGNGLGECGKCFVEIASIAPSSVIGRLADRAVELLPSIRSNNVATRFLAAQAIGILAPHPDRDEESLKKLIETFMTDVEPWSTAVGADANKVHGSILALGYVLSRASYYGRGNFIEGDIVRGVLAQFLSIIEGVRDVSTREAVLNAIGQTSASGVLTTDIIENSSLKVDGLIKLLLAEAKKRNEKAMSTLGRLSIIFDEPATSVEDGPLHTIINGLYDLYELKQPEIHFTIGEALSCVGARWESDVLQISLDVDAKYDGRPKRSHTFEKILEKLLQDCKTTKPSLKKASGIWLFCLIQYSGHLEQIQARLRECQAAFMGLLSAREEIVQETASRGLSLVYEQGDKELRERLVKDLVASFTGTSTQIKVHEETELFEPGALPTGEGKSITSYKDIVSLANEVGDQSLVYKFMSLATNAATWSTRAAFGRFGLSNILSESEIDPKLYPKLYRYRFDPNPNVQRSMNDIWSALVKDSNATVNEHFDEILTDLLKSILGKEWRTREASCAAIADLVQGRDFEKYEKYLNDIWHVAFKVLDDIKGSVRKAALSLSMALTGILVRQVEAGTSSKHAQAMLKDVLPFLLSDQGLESSAEEVRTFATITVLKLIKSGGKALLPFVPNLVERLLGLLSTMEMEGIDYIYLRAAHYNLTEEKIDSARTNAVTQSPLMEAIERCLDIIDEPTMKEFVPHLENVIKTTVGMPSKVGCGGVLVSLATRHSVTFRPHADHFLKILEKSVLDRNNAVSASYARAAGYVSRLASDKALLRLLTYSQDLYFNAEDETRRQVSSDLIYAVSKFATDHFNSLASDFLPFVFFAKHDFDDATKKQFEKTWDENVGGSRAVLLYTREINELVLKHIESPKWTIKHTAALTIADVVKSTTSTTTPMIPAETSALIWPPLEKALALKTFAGKEIVLESFTKFVKASTAFLDVDSSIAAQTKKIAIREAKRNNDIYRPFAFTELGKYAEARTDVDMWDEIHNIVTPILEELSSEDHMDTSTSTSDSKKKDGASKGGESTESATITAGIEALFRGINIKLLDPSPLTHLPKLLESITPVLKSPLMTISTRSTLYERVKVLFDGLRKSTHAQKEKEKEKENNSKICAEFFEILELGSGAGSEGIRIKRGEAAEMIVEAWKAGVFGVWKGGKEEVGVSMVKRLDEALEGERNESVKVVLRRLRKLFEE</sequence>
<dbReference type="GO" id="GO:0060090">
    <property type="term" value="F:molecular adaptor activity"/>
    <property type="evidence" value="ECO:0007669"/>
    <property type="project" value="InterPro"/>
</dbReference>
<gene>
    <name evidence="8" type="ORF">sscle_02g011880</name>
</gene>
<dbReference type="SUPFAM" id="SSF48371">
    <property type="entry name" value="ARM repeat"/>
    <property type="match status" value="2"/>
</dbReference>
<organism evidence="8 9">
    <name type="scientific">Sclerotinia sclerotiorum (strain ATCC 18683 / 1980 / Ss-1)</name>
    <name type="common">White mold</name>
    <name type="synonym">Whetzelinia sclerotiorum</name>
    <dbReference type="NCBI Taxonomy" id="665079"/>
    <lineage>
        <taxon>Eukaryota</taxon>
        <taxon>Fungi</taxon>
        <taxon>Dikarya</taxon>
        <taxon>Ascomycota</taxon>
        <taxon>Pezizomycotina</taxon>
        <taxon>Leotiomycetes</taxon>
        <taxon>Helotiales</taxon>
        <taxon>Sclerotiniaceae</taxon>
        <taxon>Sclerotinia</taxon>
    </lineage>
</organism>
<feature type="region of interest" description="Disordered" evidence="5">
    <location>
        <begin position="1662"/>
        <end position="1690"/>
    </location>
</feature>
<feature type="domain" description="Proteasome adapter and scaffold protein ECM29 HEAT-repeat" evidence="7">
    <location>
        <begin position="1286"/>
        <end position="1447"/>
    </location>
</feature>
<dbReference type="InterPro" id="IPR016024">
    <property type="entry name" value="ARM-type_fold"/>
</dbReference>
<comment type="subcellular location">
    <subcellularLocation>
        <location evidence="1">Cytoplasm</location>
    </subcellularLocation>
</comment>
<evidence type="ECO:0000259" key="7">
    <source>
        <dbReference type="Pfam" id="PF24492"/>
    </source>
</evidence>
<dbReference type="GO" id="GO:0000502">
    <property type="term" value="C:proteasome complex"/>
    <property type="evidence" value="ECO:0007669"/>
    <property type="project" value="UniProtKB-KW"/>
</dbReference>
<dbReference type="PANTHER" id="PTHR23346">
    <property type="entry name" value="TRANSLATIONAL ACTIVATOR GCN1-RELATED"/>
    <property type="match status" value="1"/>
</dbReference>
<evidence type="ECO:0000313" key="8">
    <source>
        <dbReference type="EMBL" id="APA06418.1"/>
    </source>
</evidence>
<dbReference type="OrthoDB" id="16066at2759"/>
<proteinExistence type="predicted"/>
<keyword evidence="2" id="KW-0963">Cytoplasm</keyword>
<dbReference type="Pfam" id="PF24492">
    <property type="entry name" value="HEAT_ECM29"/>
    <property type="match status" value="1"/>
</dbReference>
<evidence type="ECO:0000256" key="2">
    <source>
        <dbReference type="ARBA" id="ARBA00022490"/>
    </source>
</evidence>
<dbReference type="Gene3D" id="1.25.10.10">
    <property type="entry name" value="Leucine-rich Repeat Variant"/>
    <property type="match status" value="2"/>
</dbReference>
<evidence type="ECO:0000259" key="6">
    <source>
        <dbReference type="Pfam" id="PF13001"/>
    </source>
</evidence>
<evidence type="ECO:0000256" key="3">
    <source>
        <dbReference type="ARBA" id="ARBA00022737"/>
    </source>
</evidence>
<dbReference type="GO" id="GO:0043248">
    <property type="term" value="P:proteasome assembly"/>
    <property type="evidence" value="ECO:0007669"/>
    <property type="project" value="InterPro"/>
</dbReference>
<dbReference type="InterPro" id="IPR055443">
    <property type="entry name" value="HEAT_ECM29"/>
</dbReference>
<name>A0A1D9PUM1_SCLS1</name>
<dbReference type="PANTHER" id="PTHR23346:SF19">
    <property type="entry name" value="PROTEASOME ADAPTER AND SCAFFOLD PROTEIN ECM29"/>
    <property type="match status" value="1"/>
</dbReference>
<dbReference type="GO" id="GO:0005737">
    <property type="term" value="C:cytoplasm"/>
    <property type="evidence" value="ECO:0007669"/>
    <property type="project" value="UniProtKB-SubCell"/>
</dbReference>
<dbReference type="EMBL" id="CP017815">
    <property type="protein sequence ID" value="APA06418.1"/>
    <property type="molecule type" value="Genomic_DNA"/>
</dbReference>
<dbReference type="InterPro" id="IPR011989">
    <property type="entry name" value="ARM-like"/>
</dbReference>
<evidence type="ECO:0000256" key="5">
    <source>
        <dbReference type="SAM" id="MobiDB-lite"/>
    </source>
</evidence>
<dbReference type="Pfam" id="PF23731">
    <property type="entry name" value="ARM_ECM29_C"/>
    <property type="match status" value="1"/>
</dbReference>
<protein>
    <recommendedName>
        <fullName evidence="10">Proteasome component ECM29</fullName>
    </recommendedName>
</protein>
<dbReference type="InterPro" id="IPR024372">
    <property type="entry name" value="Ecm29_N"/>
</dbReference>
<reference evidence="9" key="1">
    <citation type="journal article" date="2017" name="Genome Biol. Evol.">
        <title>The complete genome sequence of the phytopathogenic fungus Sclerotinia sclerotiorum reveals insights into the genome architecture of broad host range pathogens.</title>
        <authorList>
            <person name="Derbyshire M."/>
            <person name="Denton-Giles M."/>
            <person name="Hegedus D."/>
            <person name="Seifbarghy S."/>
            <person name="Rollins J."/>
            <person name="van Kan J."/>
            <person name="Seidl M.F."/>
            <person name="Faino L."/>
            <person name="Mbengue M."/>
            <person name="Navaud O."/>
            <person name="Raffaele S."/>
            <person name="Hammond-Kosack K."/>
            <person name="Heard S."/>
            <person name="Oliver R."/>
        </authorList>
    </citation>
    <scope>NUCLEOTIDE SEQUENCE [LARGE SCALE GENOMIC DNA]</scope>
    <source>
        <strain evidence="9">ATCC 18683 / 1980 / Ss-1</strain>
    </source>
</reference>
<feature type="domain" description="Proteasome component Ecm29 N-terminal" evidence="6">
    <location>
        <begin position="13"/>
        <end position="513"/>
    </location>
</feature>
<evidence type="ECO:0000313" key="9">
    <source>
        <dbReference type="Proteomes" id="UP000177798"/>
    </source>
</evidence>
<keyword evidence="4" id="KW-0647">Proteasome</keyword>
<evidence type="ECO:0000256" key="1">
    <source>
        <dbReference type="ARBA" id="ARBA00004496"/>
    </source>
</evidence>
<dbReference type="VEuPathDB" id="FungiDB:sscle_02g011880"/>
<evidence type="ECO:0008006" key="10">
    <source>
        <dbReference type="Google" id="ProtNLM"/>
    </source>
</evidence>
<dbReference type="Proteomes" id="UP000177798">
    <property type="component" value="Chromosome 2"/>
</dbReference>
<dbReference type="Pfam" id="PF13001">
    <property type="entry name" value="ECM29_N"/>
    <property type="match status" value="1"/>
</dbReference>
<evidence type="ECO:0000256" key="4">
    <source>
        <dbReference type="ARBA" id="ARBA00022942"/>
    </source>
</evidence>